<dbReference type="OrthoDB" id="7581964at2"/>
<keyword evidence="1" id="KW-1133">Transmembrane helix</keyword>
<dbReference type="AlphaFoldDB" id="A0A4R6FGJ8"/>
<keyword evidence="1" id="KW-0812">Transmembrane</keyword>
<evidence type="ECO:0000313" key="2">
    <source>
        <dbReference type="EMBL" id="TDN79880.1"/>
    </source>
</evidence>
<comment type="caution">
    <text evidence="2">The sequence shown here is derived from an EMBL/GenBank/DDBJ whole genome shotgun (WGS) entry which is preliminary data.</text>
</comment>
<dbReference type="EMBL" id="SNWD01000011">
    <property type="protein sequence ID" value="TDN79880.1"/>
    <property type="molecule type" value="Genomic_DNA"/>
</dbReference>
<feature type="transmembrane region" description="Helical" evidence="1">
    <location>
        <begin position="50"/>
        <end position="67"/>
    </location>
</feature>
<accession>A0A4R6FGJ8</accession>
<reference evidence="2 3" key="1">
    <citation type="submission" date="2019-03" db="EMBL/GenBank/DDBJ databases">
        <title>Genomic Encyclopedia of Type Strains, Phase IV (KMG-IV): sequencing the most valuable type-strain genomes for metagenomic binning, comparative biology and taxonomic classification.</title>
        <authorList>
            <person name="Goeker M."/>
        </authorList>
    </citation>
    <scope>NUCLEOTIDE SEQUENCE [LARGE SCALE GENOMIC DNA]</scope>
    <source>
        <strain evidence="2 3">DSM 25059</strain>
    </source>
</reference>
<organism evidence="2 3">
    <name type="scientific">Stakelama pacifica</name>
    <dbReference type="NCBI Taxonomy" id="517720"/>
    <lineage>
        <taxon>Bacteria</taxon>
        <taxon>Pseudomonadati</taxon>
        <taxon>Pseudomonadota</taxon>
        <taxon>Alphaproteobacteria</taxon>
        <taxon>Sphingomonadales</taxon>
        <taxon>Sphingomonadaceae</taxon>
        <taxon>Stakelama</taxon>
    </lineage>
</organism>
<keyword evidence="3" id="KW-1185">Reference proteome</keyword>
<name>A0A4R6FGJ8_9SPHN</name>
<keyword evidence="1" id="KW-0472">Membrane</keyword>
<proteinExistence type="predicted"/>
<feature type="transmembrane region" description="Helical" evidence="1">
    <location>
        <begin position="12"/>
        <end position="38"/>
    </location>
</feature>
<sequence>MWRPMAEPVSPLFRSIAGAAPGIAMVAMFLLVIGGIMLIRRGADTRQKGMLMLICAAVLFANVLIWTL</sequence>
<evidence type="ECO:0000256" key="1">
    <source>
        <dbReference type="SAM" id="Phobius"/>
    </source>
</evidence>
<evidence type="ECO:0000313" key="3">
    <source>
        <dbReference type="Proteomes" id="UP000295493"/>
    </source>
</evidence>
<dbReference type="Proteomes" id="UP000295493">
    <property type="component" value="Unassembled WGS sequence"/>
</dbReference>
<protein>
    <submittedName>
        <fullName evidence="2">Uncharacterized protein</fullName>
    </submittedName>
</protein>
<gene>
    <name evidence="2" type="ORF">EV664_11135</name>
</gene>